<dbReference type="Gene3D" id="3.30.1360.10">
    <property type="entry name" value="RNA polymerase, RBP11-like subunit"/>
    <property type="match status" value="2"/>
</dbReference>
<comment type="caution">
    <text evidence="5">The sequence shown here is derived from an EMBL/GenBank/DDBJ whole genome shotgun (WGS) entry which is preliminary data.</text>
</comment>
<keyword evidence="3" id="KW-0804">Transcription</keyword>
<dbReference type="InterPro" id="IPR036643">
    <property type="entry name" value="RNApol_insert_sf"/>
</dbReference>
<dbReference type="OrthoDB" id="270173at2759"/>
<reference evidence="5 6" key="1">
    <citation type="journal article" date="2019" name="BMC Genomics">
        <title>New insights from Opisthorchis felineus genome: update on genomics of the epidemiologically important liver flukes.</title>
        <authorList>
            <person name="Ershov N.I."/>
            <person name="Mordvinov V.A."/>
            <person name="Prokhortchouk E.B."/>
            <person name="Pakharukova M.Y."/>
            <person name="Gunbin K.V."/>
            <person name="Ustyantsev K."/>
            <person name="Genaev M.A."/>
            <person name="Blinov A.G."/>
            <person name="Mazur A."/>
            <person name="Boulygina E."/>
            <person name="Tsygankova S."/>
            <person name="Khrameeva E."/>
            <person name="Chekanov N."/>
            <person name="Fan G."/>
            <person name="Xiao A."/>
            <person name="Zhang H."/>
            <person name="Xu X."/>
            <person name="Yang H."/>
            <person name="Solovyev V."/>
            <person name="Lee S.M."/>
            <person name="Liu X."/>
            <person name="Afonnikov D.A."/>
            <person name="Skryabin K.G."/>
        </authorList>
    </citation>
    <scope>NUCLEOTIDE SEQUENCE [LARGE SCALE GENOMIC DNA]</scope>
    <source>
        <strain evidence="5">AK-0245</strain>
        <tissue evidence="5">Whole organism</tissue>
    </source>
</reference>
<name>A0A4S2MFQ9_OPIFE</name>
<dbReference type="InterPro" id="IPR033901">
    <property type="entry name" value="RNAPI/III_AC40"/>
</dbReference>
<proteinExistence type="predicted"/>
<dbReference type="InterPro" id="IPR050518">
    <property type="entry name" value="Rpo3/RPB3_RNA_Pol_subunit"/>
</dbReference>
<dbReference type="CDD" id="cd07029">
    <property type="entry name" value="RNAP_I_III_AC19"/>
    <property type="match status" value="1"/>
</dbReference>
<sequence>MTEVHNSSALYELKEHGIINHPGTEEEWSAEIFRSKFEFDMVHIDCSFANAIRRILIAEVPSISIERVYLLQNTSVMPDEVLCHRLGLIPLAIVPRHLIFPSRNLPETDELTEFSPMEHVIFDFKVSFKKSDLKGCSESSGKEFISEFNLPSVRSLAVYSSLGRFTVAADEVNQNQSLHSELKWVPLPGQEELFGADQPTVVSPHILINKLAVGDEIEARCVAVKGVGRDHAKFSPVAAAYYKFLPVIKLLRPIEGDEARLLQRSFARGVIGIDPKTEQAYVLNARLDNGSREHMRHPQFRDDAVFVGVDSSHCIFTVESIAPTQRPPARLVRSAIEVMIEKCGHYLAIMDKPGFGDVVIEGVDLVTPAGDRKSETGSFHTRLNDRDVGLEVAHMSRDKRRVTYTFHGEDHTLGLALRYCVLHSTKATFCGYCVPHPLEDKIHFDVQVKNGSAHDTLREGLLCLRDCFVHIKSAFKAALQSFRKDLSDQKK</sequence>
<evidence type="ECO:0000256" key="1">
    <source>
        <dbReference type="ARBA" id="ARBA00004328"/>
    </source>
</evidence>
<dbReference type="GO" id="GO:0046983">
    <property type="term" value="F:protein dimerization activity"/>
    <property type="evidence" value="ECO:0007669"/>
    <property type="project" value="InterPro"/>
</dbReference>
<protein>
    <recommendedName>
        <fullName evidence="4">DNA-directed RNA polymerase RpoA/D/Rpb3-type domain-containing protein</fullName>
    </recommendedName>
</protein>
<gene>
    <name evidence="5" type="ORF">CRM22_001694</name>
</gene>
<dbReference type="SMART" id="SM00662">
    <property type="entry name" value="RPOLD"/>
    <property type="match status" value="1"/>
</dbReference>
<keyword evidence="2" id="KW-0240">DNA-directed RNA polymerase</keyword>
<evidence type="ECO:0000256" key="2">
    <source>
        <dbReference type="ARBA" id="ARBA00022478"/>
    </source>
</evidence>
<dbReference type="GO" id="GO:0005736">
    <property type="term" value="C:RNA polymerase I complex"/>
    <property type="evidence" value="ECO:0007669"/>
    <property type="project" value="TreeGrafter"/>
</dbReference>
<dbReference type="STRING" id="147828.A0A4S2MFQ9"/>
<dbReference type="GO" id="GO:0003899">
    <property type="term" value="F:DNA-directed RNA polymerase activity"/>
    <property type="evidence" value="ECO:0007669"/>
    <property type="project" value="InterPro"/>
</dbReference>
<dbReference type="SUPFAM" id="SSF56553">
    <property type="entry name" value="Insert subdomain of RNA polymerase alpha subunit"/>
    <property type="match status" value="2"/>
</dbReference>
<dbReference type="Pfam" id="PF13656">
    <property type="entry name" value="RNA_pol_L_2"/>
    <property type="match status" value="1"/>
</dbReference>
<dbReference type="PANTHER" id="PTHR11800:SF13">
    <property type="entry name" value="DNA-DIRECTED RNA POLYMERASES I AND III SUBUNIT RPAC1"/>
    <property type="match status" value="1"/>
</dbReference>
<evidence type="ECO:0000313" key="5">
    <source>
        <dbReference type="EMBL" id="TGZ73077.1"/>
    </source>
</evidence>
<dbReference type="CDD" id="cd07032">
    <property type="entry name" value="RNAP_I_II_AC40"/>
    <property type="match status" value="1"/>
</dbReference>
<dbReference type="Gene3D" id="2.170.120.12">
    <property type="entry name" value="DNA-directed RNA polymerase, insert domain"/>
    <property type="match status" value="1"/>
</dbReference>
<accession>A0A4S2MFQ9</accession>
<dbReference type="PANTHER" id="PTHR11800">
    <property type="entry name" value="DNA-DIRECTED RNA POLYMERASE"/>
    <property type="match status" value="1"/>
</dbReference>
<dbReference type="AlphaFoldDB" id="A0A4S2MFQ9"/>
<comment type="subcellular location">
    <subcellularLocation>
        <location evidence="1">Virion</location>
    </subcellularLocation>
</comment>
<dbReference type="InterPro" id="IPR011263">
    <property type="entry name" value="DNA-dir_RNA_pol_RpoA/D/Rpb3"/>
</dbReference>
<organism evidence="5 6">
    <name type="scientific">Opisthorchis felineus</name>
    <dbReference type="NCBI Taxonomy" id="147828"/>
    <lineage>
        <taxon>Eukaryota</taxon>
        <taxon>Metazoa</taxon>
        <taxon>Spiralia</taxon>
        <taxon>Lophotrochozoa</taxon>
        <taxon>Platyhelminthes</taxon>
        <taxon>Trematoda</taxon>
        <taxon>Digenea</taxon>
        <taxon>Opisthorchiida</taxon>
        <taxon>Opisthorchiata</taxon>
        <taxon>Opisthorchiidae</taxon>
        <taxon>Opisthorchis</taxon>
    </lineage>
</organism>
<evidence type="ECO:0000313" key="6">
    <source>
        <dbReference type="Proteomes" id="UP000308267"/>
    </source>
</evidence>
<dbReference type="InterPro" id="IPR009025">
    <property type="entry name" value="RBP11-like_dimer"/>
</dbReference>
<dbReference type="InterPro" id="IPR036603">
    <property type="entry name" value="RBP11-like"/>
</dbReference>
<dbReference type="GO" id="GO:0005666">
    <property type="term" value="C:RNA polymerase III complex"/>
    <property type="evidence" value="ECO:0007669"/>
    <property type="project" value="TreeGrafter"/>
</dbReference>
<dbReference type="GO" id="GO:0006351">
    <property type="term" value="P:DNA-templated transcription"/>
    <property type="evidence" value="ECO:0007669"/>
    <property type="project" value="InterPro"/>
</dbReference>
<dbReference type="InterPro" id="IPR033898">
    <property type="entry name" value="RNAP_AC19"/>
</dbReference>
<dbReference type="Pfam" id="PF01193">
    <property type="entry name" value="RNA_pol_L"/>
    <property type="match status" value="1"/>
</dbReference>
<evidence type="ECO:0000256" key="3">
    <source>
        <dbReference type="ARBA" id="ARBA00023163"/>
    </source>
</evidence>
<evidence type="ECO:0000259" key="4">
    <source>
        <dbReference type="SMART" id="SM00662"/>
    </source>
</evidence>
<feature type="domain" description="DNA-directed RNA polymerase RpoA/D/Rpb3-type" evidence="4">
    <location>
        <begin position="36"/>
        <end position="349"/>
    </location>
</feature>
<dbReference type="Proteomes" id="UP000308267">
    <property type="component" value="Unassembled WGS sequence"/>
</dbReference>
<dbReference type="SUPFAM" id="SSF55257">
    <property type="entry name" value="RBP11-like subunits of RNA polymerase"/>
    <property type="match status" value="2"/>
</dbReference>
<keyword evidence="6" id="KW-1185">Reference proteome</keyword>
<dbReference type="EMBL" id="SJOL01003040">
    <property type="protein sequence ID" value="TGZ73077.1"/>
    <property type="molecule type" value="Genomic_DNA"/>
</dbReference>